<organism evidence="2 3">
    <name type="scientific">Niastella soli</name>
    <dbReference type="NCBI Taxonomy" id="2821487"/>
    <lineage>
        <taxon>Bacteria</taxon>
        <taxon>Pseudomonadati</taxon>
        <taxon>Bacteroidota</taxon>
        <taxon>Chitinophagia</taxon>
        <taxon>Chitinophagales</taxon>
        <taxon>Chitinophagaceae</taxon>
        <taxon>Niastella</taxon>
    </lineage>
</organism>
<keyword evidence="3" id="KW-1185">Reference proteome</keyword>
<dbReference type="EMBL" id="JAGHKO010000005">
    <property type="protein sequence ID" value="MBO9202957.1"/>
    <property type="molecule type" value="Genomic_DNA"/>
</dbReference>
<feature type="domain" description="Fibrobacter succinogenes major paralogous" evidence="1">
    <location>
        <begin position="38"/>
        <end position="135"/>
    </location>
</feature>
<dbReference type="Pfam" id="PF09603">
    <property type="entry name" value="Fib_succ_major"/>
    <property type="match status" value="1"/>
</dbReference>
<evidence type="ECO:0000259" key="1">
    <source>
        <dbReference type="Pfam" id="PF09603"/>
    </source>
</evidence>
<comment type="caution">
    <text evidence="2">The sequence shown here is derived from an EMBL/GenBank/DDBJ whole genome shotgun (WGS) entry which is preliminary data.</text>
</comment>
<accession>A0ABS3YYF0</accession>
<evidence type="ECO:0000313" key="3">
    <source>
        <dbReference type="Proteomes" id="UP000677244"/>
    </source>
</evidence>
<evidence type="ECO:0000313" key="2">
    <source>
        <dbReference type="EMBL" id="MBO9202957.1"/>
    </source>
</evidence>
<dbReference type="NCBIfam" id="TIGR02145">
    <property type="entry name" value="Fib_succ_major"/>
    <property type="match status" value="1"/>
</dbReference>
<dbReference type="RefSeq" id="WP_209141014.1">
    <property type="nucleotide sequence ID" value="NZ_JAGHKO010000005.1"/>
</dbReference>
<gene>
    <name evidence="2" type="ORF">J7I42_21885</name>
</gene>
<dbReference type="Proteomes" id="UP000677244">
    <property type="component" value="Unassembled WGS sequence"/>
</dbReference>
<protein>
    <submittedName>
        <fullName evidence="2">Fibrobacter succinogenes major paralogous domain-containing protein</fullName>
    </submittedName>
</protein>
<dbReference type="InterPro" id="IPR011871">
    <property type="entry name" value="Fib_succ_major"/>
</dbReference>
<dbReference type="PROSITE" id="PS51257">
    <property type="entry name" value="PROKAR_LIPOPROTEIN"/>
    <property type="match status" value="1"/>
</dbReference>
<reference evidence="2 3" key="1">
    <citation type="submission" date="2021-03" db="EMBL/GenBank/DDBJ databases">
        <title>Assistant Professor.</title>
        <authorList>
            <person name="Huq M.A."/>
        </authorList>
    </citation>
    <scope>NUCLEOTIDE SEQUENCE [LARGE SCALE GENOMIC DNA]</scope>
    <source>
        <strain evidence="2 3">MAH-29</strain>
    </source>
</reference>
<sequence length="215" mass="24892">MRKRINYLLCISLLFMGCDNSVSRDYVTDIDGNSYTTVTIGNKVWMAQNLQVTHYRNGDPIPPLTDNTTWSASTQGAYCNYNNDTSLVHAYGRLYNWHAINDQRNIAPEGWHIPSDEELNCLISWLEKDTASANKFKQPALGGYRFYGDGSYHTAGFNGYWWSTNRSFEMYNWSPRLFSALADVQRNKYEEYYGLSVRCVKDQHKSSITYKQSIY</sequence>
<proteinExistence type="predicted"/>
<name>A0ABS3YYF0_9BACT</name>